<evidence type="ECO:0000256" key="1">
    <source>
        <dbReference type="SAM" id="MobiDB-lite"/>
    </source>
</evidence>
<dbReference type="Proteomes" id="UP001054252">
    <property type="component" value="Unassembled WGS sequence"/>
</dbReference>
<dbReference type="EMBL" id="BPVZ01000004">
    <property type="protein sequence ID" value="GKU90384.1"/>
    <property type="molecule type" value="Genomic_DNA"/>
</dbReference>
<name>A0AAV5HZ10_9ROSI</name>
<comment type="caution">
    <text evidence="2">The sequence shown here is derived from an EMBL/GenBank/DDBJ whole genome shotgun (WGS) entry which is preliminary data.</text>
</comment>
<evidence type="ECO:0000313" key="2">
    <source>
        <dbReference type="EMBL" id="GKU90384.1"/>
    </source>
</evidence>
<protein>
    <submittedName>
        <fullName evidence="2">Uncharacterized protein</fullName>
    </submittedName>
</protein>
<sequence>MGSTEPRRGFKEPSTPRFFEPAGFHGTRPWVPSNPGMGSTEPSTPGFFKPAGFHGTRPWVLSNPGMGSTKPRRGFNGTQAWVRRTQHAWVRDDDDEHIYFFLWVWCLMMMKKARQGRGRKKKGRCLGSIQPKCWVCLLKEEDDGLGSWNQLGSMELNPGFCRTQAWVQRNPSVGSKNLARLGSR</sequence>
<gene>
    <name evidence="2" type="ORF">SLEP1_g4384</name>
</gene>
<feature type="region of interest" description="Disordered" evidence="1">
    <location>
        <begin position="1"/>
        <end position="30"/>
    </location>
</feature>
<evidence type="ECO:0000313" key="3">
    <source>
        <dbReference type="Proteomes" id="UP001054252"/>
    </source>
</evidence>
<organism evidence="2 3">
    <name type="scientific">Rubroshorea leprosula</name>
    <dbReference type="NCBI Taxonomy" id="152421"/>
    <lineage>
        <taxon>Eukaryota</taxon>
        <taxon>Viridiplantae</taxon>
        <taxon>Streptophyta</taxon>
        <taxon>Embryophyta</taxon>
        <taxon>Tracheophyta</taxon>
        <taxon>Spermatophyta</taxon>
        <taxon>Magnoliopsida</taxon>
        <taxon>eudicotyledons</taxon>
        <taxon>Gunneridae</taxon>
        <taxon>Pentapetalae</taxon>
        <taxon>rosids</taxon>
        <taxon>malvids</taxon>
        <taxon>Malvales</taxon>
        <taxon>Dipterocarpaceae</taxon>
        <taxon>Rubroshorea</taxon>
    </lineage>
</organism>
<dbReference type="AlphaFoldDB" id="A0AAV5HZ10"/>
<keyword evidence="3" id="KW-1185">Reference proteome</keyword>
<feature type="compositionally biased region" description="Basic and acidic residues" evidence="1">
    <location>
        <begin position="1"/>
        <end position="11"/>
    </location>
</feature>
<accession>A0AAV5HZ10</accession>
<reference evidence="2 3" key="1">
    <citation type="journal article" date="2021" name="Commun. Biol.">
        <title>The genome of Shorea leprosula (Dipterocarpaceae) highlights the ecological relevance of drought in aseasonal tropical rainforests.</title>
        <authorList>
            <person name="Ng K.K.S."/>
            <person name="Kobayashi M.J."/>
            <person name="Fawcett J.A."/>
            <person name="Hatakeyama M."/>
            <person name="Paape T."/>
            <person name="Ng C.H."/>
            <person name="Ang C.C."/>
            <person name="Tnah L.H."/>
            <person name="Lee C.T."/>
            <person name="Nishiyama T."/>
            <person name="Sese J."/>
            <person name="O'Brien M.J."/>
            <person name="Copetti D."/>
            <person name="Mohd Noor M.I."/>
            <person name="Ong R.C."/>
            <person name="Putra M."/>
            <person name="Sireger I.Z."/>
            <person name="Indrioko S."/>
            <person name="Kosugi Y."/>
            <person name="Izuno A."/>
            <person name="Isagi Y."/>
            <person name="Lee S.L."/>
            <person name="Shimizu K.K."/>
        </authorList>
    </citation>
    <scope>NUCLEOTIDE SEQUENCE [LARGE SCALE GENOMIC DNA]</scope>
    <source>
        <strain evidence="2">214</strain>
    </source>
</reference>
<proteinExistence type="predicted"/>